<dbReference type="Pfam" id="PF13193">
    <property type="entry name" value="AMP-binding_C"/>
    <property type="match status" value="1"/>
</dbReference>
<dbReference type="Gene3D" id="3.40.50.12780">
    <property type="entry name" value="N-terminal domain of ligase-like"/>
    <property type="match status" value="1"/>
</dbReference>
<dbReference type="InterPro" id="IPR042099">
    <property type="entry name" value="ANL_N_sf"/>
</dbReference>
<dbReference type="InterPro" id="IPR045851">
    <property type="entry name" value="AMP-bd_C_sf"/>
</dbReference>
<evidence type="ECO:0000259" key="4">
    <source>
        <dbReference type="Pfam" id="PF13193"/>
    </source>
</evidence>
<comment type="caution">
    <text evidence="5">The sequence shown here is derived from an EMBL/GenBank/DDBJ whole genome shotgun (WGS) entry which is preliminary data.</text>
</comment>
<dbReference type="InterPro" id="IPR025110">
    <property type="entry name" value="AMP-bd_C"/>
</dbReference>
<reference evidence="5 6" key="1">
    <citation type="submission" date="2018-06" db="EMBL/GenBank/DDBJ databases">
        <title>NTM in soil in Japan.</title>
        <authorList>
            <person name="Ohya K."/>
        </authorList>
    </citation>
    <scope>NUCLEOTIDE SEQUENCE [LARGE SCALE GENOMIC DNA]</scope>
    <source>
        <strain evidence="5 6">GF76</strain>
    </source>
</reference>
<dbReference type="RefSeq" id="WP_112707903.1">
    <property type="nucleotide sequence ID" value="NZ_QMEU01000015.1"/>
</dbReference>
<dbReference type="PROSITE" id="PS00455">
    <property type="entry name" value="AMP_BINDING"/>
    <property type="match status" value="1"/>
</dbReference>
<dbReference type="InterPro" id="IPR000873">
    <property type="entry name" value="AMP-dep_synth/lig_dom"/>
</dbReference>
<dbReference type="InterPro" id="IPR020845">
    <property type="entry name" value="AMP-binding_CS"/>
</dbReference>
<dbReference type="AlphaFoldDB" id="A0A329KRY7"/>
<dbReference type="Pfam" id="PF00501">
    <property type="entry name" value="AMP-binding"/>
    <property type="match status" value="1"/>
</dbReference>
<feature type="domain" description="AMP-dependent synthetase/ligase" evidence="3">
    <location>
        <begin position="32"/>
        <end position="391"/>
    </location>
</feature>
<name>A0A329KRY7_9MYCO</name>
<dbReference type="GO" id="GO:0016405">
    <property type="term" value="F:CoA-ligase activity"/>
    <property type="evidence" value="ECO:0007669"/>
    <property type="project" value="TreeGrafter"/>
</dbReference>
<organism evidence="5 6">
    <name type="scientific">Mycobacterium colombiense</name>
    <dbReference type="NCBI Taxonomy" id="339268"/>
    <lineage>
        <taxon>Bacteria</taxon>
        <taxon>Bacillati</taxon>
        <taxon>Actinomycetota</taxon>
        <taxon>Actinomycetes</taxon>
        <taxon>Mycobacteriales</taxon>
        <taxon>Mycobacteriaceae</taxon>
        <taxon>Mycobacterium</taxon>
        <taxon>Mycobacterium avium complex (MAC)</taxon>
    </lineage>
</organism>
<evidence type="ECO:0000256" key="2">
    <source>
        <dbReference type="ARBA" id="ARBA00022598"/>
    </source>
</evidence>
<accession>A0A329KRY7</accession>
<evidence type="ECO:0000313" key="5">
    <source>
        <dbReference type="EMBL" id="RAU97422.1"/>
    </source>
</evidence>
<proteinExistence type="inferred from homology"/>
<protein>
    <submittedName>
        <fullName evidence="5">4-coumarate--CoA ligase family protein</fullName>
    </submittedName>
</protein>
<dbReference type="EMBL" id="QMEU01000015">
    <property type="protein sequence ID" value="RAU97422.1"/>
    <property type="molecule type" value="Genomic_DNA"/>
</dbReference>
<gene>
    <name evidence="5" type="ORF">DQP58_07990</name>
</gene>
<dbReference type="Gene3D" id="3.30.300.30">
    <property type="match status" value="1"/>
</dbReference>
<dbReference type="Proteomes" id="UP000250347">
    <property type="component" value="Unassembled WGS sequence"/>
</dbReference>
<evidence type="ECO:0000259" key="3">
    <source>
        <dbReference type="Pfam" id="PF00501"/>
    </source>
</evidence>
<feature type="domain" description="AMP-binding enzyme C-terminal" evidence="4">
    <location>
        <begin position="442"/>
        <end position="518"/>
    </location>
</feature>
<dbReference type="PANTHER" id="PTHR24096:SF149">
    <property type="entry name" value="AMP-BINDING DOMAIN-CONTAINING PROTEIN-RELATED"/>
    <property type="match status" value="1"/>
</dbReference>
<sequence length="527" mass="55721">MSFASPFPDVSIPDIPVFNYLFDGITDDERELVALVEATTGATTHYGELIDRIEAFGANLVARGVGVGDVVGLLSPNSTGFAVAFHGILRAGATATTFNVLSTVEEIARQLRDSHARMVLTVAEHRAKAETASAQIGLAQGEVLMLDDVDIVFRPAVRCAGTRNLRPADHVAVLPYSSGTTGLPKGVMLTHRNLVANAAQVQPLNIVGPNDVVLAVLPFFHIYGLSVLLTASLVPRAKLIVMPSFDLAAFLGAIQDHRCTKAFIVPPVAVALAKHPMVDSYDLSSLEVIMCGAAPLDAEVARAVGARLDVAVLQGFGMSELSGAGHGMPVDRGRDSVGVVAPVHSCGWTLPNTVSKLVTPETGVEIAVPDHGVSAPGELWIKGPNVMLGYLGHDEATASAIDDDGFLHTGDLACVDADGCVYIVDRLKELIKYKGYQVAPAELEALLLTHPAIADAAVVAAIHPESGEEIPKAFVVTQPFASLSAAEVMEFVAGRVAPYKKVRMVEFTTFIPKSASGKILRKELREH</sequence>
<evidence type="ECO:0000313" key="6">
    <source>
        <dbReference type="Proteomes" id="UP000250347"/>
    </source>
</evidence>
<dbReference type="PANTHER" id="PTHR24096">
    <property type="entry name" value="LONG-CHAIN-FATTY-ACID--COA LIGASE"/>
    <property type="match status" value="1"/>
</dbReference>
<keyword evidence="2 5" id="KW-0436">Ligase</keyword>
<evidence type="ECO:0000256" key="1">
    <source>
        <dbReference type="ARBA" id="ARBA00006432"/>
    </source>
</evidence>
<comment type="similarity">
    <text evidence="1">Belongs to the ATP-dependent AMP-binding enzyme family.</text>
</comment>
<dbReference type="SUPFAM" id="SSF56801">
    <property type="entry name" value="Acetyl-CoA synthetase-like"/>
    <property type="match status" value="1"/>
</dbReference>
<dbReference type="FunFam" id="3.30.300.30:FF:000007">
    <property type="entry name" value="4-coumarate--CoA ligase 2"/>
    <property type="match status" value="1"/>
</dbReference>